<evidence type="ECO:0000313" key="3">
    <source>
        <dbReference type="Proteomes" id="UP000253782"/>
    </source>
</evidence>
<keyword evidence="3" id="KW-1185">Reference proteome</keyword>
<dbReference type="RefSeq" id="WP_114847059.1">
    <property type="nucleotide sequence ID" value="NZ_JBHSPE010000010.1"/>
</dbReference>
<dbReference type="AlphaFoldDB" id="A0A369UHY3"/>
<evidence type="ECO:0000259" key="1">
    <source>
        <dbReference type="Pfam" id="PF13503"/>
    </source>
</evidence>
<dbReference type="Pfam" id="PF13503">
    <property type="entry name" value="DUF4123"/>
    <property type="match status" value="1"/>
</dbReference>
<dbReference type="InterPro" id="IPR025391">
    <property type="entry name" value="DUF4123"/>
</dbReference>
<sequence>MLRRPQLDALRLAVFDRQRTVYAVLDGNKVEKLSERLYASDAEYACLFSGKLVPVLEASAPYIVRLSPHGRFAASVLREGWRRRWGILLHTQENLPLHELREHLRRFLRLVTPDGQAKCFRYFDPCAFKREVPSLTESERRAFFEPIRGALVQGPTPSTALYFDRHGPHGRLLELTALDTACPASTGLSGSLAKRAASN</sequence>
<dbReference type="OrthoDB" id="7833020at2"/>
<name>A0A369UHY3_9GAMM</name>
<accession>A0A369UHY3</accession>
<dbReference type="EMBL" id="QQAH01000020">
    <property type="protein sequence ID" value="RDD80181.1"/>
    <property type="molecule type" value="Genomic_DNA"/>
</dbReference>
<protein>
    <submittedName>
        <fullName evidence="2">DUF4123 domain-containing protein</fullName>
    </submittedName>
</protein>
<proteinExistence type="predicted"/>
<organism evidence="2 3">
    <name type="scientific">Dyella tabacisoli</name>
    <dbReference type="NCBI Taxonomy" id="2282381"/>
    <lineage>
        <taxon>Bacteria</taxon>
        <taxon>Pseudomonadati</taxon>
        <taxon>Pseudomonadota</taxon>
        <taxon>Gammaproteobacteria</taxon>
        <taxon>Lysobacterales</taxon>
        <taxon>Rhodanobacteraceae</taxon>
        <taxon>Dyella</taxon>
    </lineage>
</organism>
<reference evidence="2 3" key="1">
    <citation type="submission" date="2018-07" db="EMBL/GenBank/DDBJ databases">
        <title>Dyella tabacisoli L4-6T, whole genome shotgun sequence.</title>
        <authorList>
            <person name="Zhou X.-K."/>
            <person name="Li W.-J."/>
            <person name="Duan Y.-Q."/>
        </authorList>
    </citation>
    <scope>NUCLEOTIDE SEQUENCE [LARGE SCALE GENOMIC DNA]</scope>
    <source>
        <strain evidence="2 3">L4-6</strain>
    </source>
</reference>
<dbReference type="Proteomes" id="UP000253782">
    <property type="component" value="Unassembled WGS sequence"/>
</dbReference>
<evidence type="ECO:0000313" key="2">
    <source>
        <dbReference type="EMBL" id="RDD80181.1"/>
    </source>
</evidence>
<comment type="caution">
    <text evidence="2">The sequence shown here is derived from an EMBL/GenBank/DDBJ whole genome shotgun (WGS) entry which is preliminary data.</text>
</comment>
<gene>
    <name evidence="2" type="ORF">DVJ77_18745</name>
</gene>
<feature type="domain" description="DUF4123" evidence="1">
    <location>
        <begin position="21"/>
        <end position="142"/>
    </location>
</feature>